<dbReference type="Proteomes" id="UP000190188">
    <property type="component" value="Unassembled WGS sequence"/>
</dbReference>
<dbReference type="STRING" id="1324314.BVG16_22610"/>
<comment type="caution">
    <text evidence="11">The sequence shown here is derived from an EMBL/GenBank/DDBJ whole genome shotgun (WGS) entry which is preliminary data.</text>
</comment>
<keyword evidence="4" id="KW-0489">Methyltransferase</keyword>
<keyword evidence="12" id="KW-1185">Reference proteome</keyword>
<dbReference type="EMBL" id="MSZX01000010">
    <property type="protein sequence ID" value="OPA74564.1"/>
    <property type="molecule type" value="Genomic_DNA"/>
</dbReference>
<dbReference type="InterPro" id="IPR036217">
    <property type="entry name" value="MethylDNA_cys_MeTrfase_DNAb"/>
</dbReference>
<dbReference type="GO" id="GO:0003908">
    <property type="term" value="F:methylated-DNA-[protein]-cysteine S-methyltransferase activity"/>
    <property type="evidence" value="ECO:0007669"/>
    <property type="project" value="UniProtKB-EC"/>
</dbReference>
<gene>
    <name evidence="11" type="ORF">BVG16_22610</name>
</gene>
<dbReference type="CDD" id="cd06445">
    <property type="entry name" value="ATase"/>
    <property type="match status" value="1"/>
</dbReference>
<evidence type="ECO:0000313" key="12">
    <source>
        <dbReference type="Proteomes" id="UP000190188"/>
    </source>
</evidence>
<dbReference type="FunFam" id="1.10.10.10:FF:000214">
    <property type="entry name" value="Methylated-DNA--protein-cysteine methyltransferase"/>
    <property type="match status" value="1"/>
</dbReference>
<keyword evidence="6" id="KW-0227">DNA damage</keyword>
<dbReference type="AlphaFoldDB" id="A0A1T2X3U5"/>
<dbReference type="InterPro" id="IPR014048">
    <property type="entry name" value="MethylDNA_cys_MeTrfase_DNA-bd"/>
</dbReference>
<accession>A0A1T2X3U5</accession>
<evidence type="ECO:0000256" key="5">
    <source>
        <dbReference type="ARBA" id="ARBA00022679"/>
    </source>
</evidence>
<comment type="catalytic activity">
    <reaction evidence="1">
        <text>a 4-O-methyl-thymidine in DNA + L-cysteinyl-[protein] = a thymidine in DNA + S-methyl-L-cysteinyl-[protein]</text>
        <dbReference type="Rhea" id="RHEA:53428"/>
        <dbReference type="Rhea" id="RHEA-COMP:10131"/>
        <dbReference type="Rhea" id="RHEA-COMP:10132"/>
        <dbReference type="Rhea" id="RHEA-COMP:13555"/>
        <dbReference type="Rhea" id="RHEA-COMP:13556"/>
        <dbReference type="ChEBI" id="CHEBI:29950"/>
        <dbReference type="ChEBI" id="CHEBI:82612"/>
        <dbReference type="ChEBI" id="CHEBI:137386"/>
        <dbReference type="ChEBI" id="CHEBI:137387"/>
        <dbReference type="EC" id="2.1.1.63"/>
    </reaction>
</comment>
<evidence type="ECO:0000256" key="3">
    <source>
        <dbReference type="ARBA" id="ARBA00011918"/>
    </source>
</evidence>
<dbReference type="OrthoDB" id="9802228at2"/>
<comment type="similarity">
    <text evidence="2">Belongs to the MGMT family.</text>
</comment>
<name>A0A1T2X3U5_9BACL</name>
<dbReference type="PANTHER" id="PTHR10815:SF12">
    <property type="entry name" value="METHYLATED-DNA--PROTEIN-CYSTEINE METHYLTRANSFERASE, INDUCIBLE"/>
    <property type="match status" value="1"/>
</dbReference>
<evidence type="ECO:0000256" key="1">
    <source>
        <dbReference type="ARBA" id="ARBA00001286"/>
    </source>
</evidence>
<dbReference type="GO" id="GO:0032259">
    <property type="term" value="P:methylation"/>
    <property type="evidence" value="ECO:0007669"/>
    <property type="project" value="UniProtKB-KW"/>
</dbReference>
<protein>
    <recommendedName>
        <fullName evidence="3">methylated-DNA--[protein]-cysteine S-methyltransferase</fullName>
        <ecNumber evidence="3">2.1.1.63</ecNumber>
    </recommendedName>
</protein>
<evidence type="ECO:0000256" key="4">
    <source>
        <dbReference type="ARBA" id="ARBA00022603"/>
    </source>
</evidence>
<proteinExistence type="inferred from homology"/>
<dbReference type="SUPFAM" id="SSF53155">
    <property type="entry name" value="Methylated DNA-protein cysteine methyltransferase domain"/>
    <property type="match status" value="1"/>
</dbReference>
<evidence type="ECO:0000256" key="7">
    <source>
        <dbReference type="ARBA" id="ARBA00023204"/>
    </source>
</evidence>
<dbReference type="Pfam" id="PF02870">
    <property type="entry name" value="Methyltransf_1N"/>
    <property type="match status" value="1"/>
</dbReference>
<dbReference type="EC" id="2.1.1.63" evidence="3"/>
<feature type="domain" description="Methylguanine DNA methyltransferase ribonuclease-like" evidence="10">
    <location>
        <begin position="19"/>
        <end position="89"/>
    </location>
</feature>
<dbReference type="GO" id="GO:0006281">
    <property type="term" value="P:DNA repair"/>
    <property type="evidence" value="ECO:0007669"/>
    <property type="project" value="UniProtKB-KW"/>
</dbReference>
<evidence type="ECO:0000259" key="10">
    <source>
        <dbReference type="Pfam" id="PF02870"/>
    </source>
</evidence>
<dbReference type="RefSeq" id="WP_078501476.1">
    <property type="nucleotide sequence ID" value="NZ_MSZX01000010.1"/>
</dbReference>
<reference evidence="11 12" key="1">
    <citation type="submission" date="2017-01" db="EMBL/GenBank/DDBJ databases">
        <title>Genome analysis of Paenibacillus selenitrireducens ES3-24.</title>
        <authorList>
            <person name="Xu D."/>
            <person name="Yao R."/>
            <person name="Zheng S."/>
        </authorList>
    </citation>
    <scope>NUCLEOTIDE SEQUENCE [LARGE SCALE GENOMIC DNA]</scope>
    <source>
        <strain evidence="11 12">ES3-24</strain>
    </source>
</reference>
<keyword evidence="5" id="KW-0808">Transferase</keyword>
<evidence type="ECO:0000256" key="6">
    <source>
        <dbReference type="ARBA" id="ARBA00022763"/>
    </source>
</evidence>
<sequence length="181" mass="20227">MKLKRSEQVTTIYWTELIHQDWKIILAATDKGLCYVGGVDQSLANLQQWASSKIGTCEMKQDEQYMANYMQAFRRYLAGECSTFTCSTDLYGTPFQQSVWQALLQIPYGSTYSYSELADQLGRRDAVRAVSTAIGANPVLIAIPCHRVIGKNGSLTGFRGGLPMKEALLHLEQGHVLQLNK</sequence>
<evidence type="ECO:0000259" key="9">
    <source>
        <dbReference type="Pfam" id="PF01035"/>
    </source>
</evidence>
<keyword evidence="7" id="KW-0234">DNA repair</keyword>
<evidence type="ECO:0000256" key="2">
    <source>
        <dbReference type="ARBA" id="ARBA00008711"/>
    </source>
</evidence>
<dbReference type="NCBIfam" id="TIGR00589">
    <property type="entry name" value="ogt"/>
    <property type="match status" value="1"/>
</dbReference>
<dbReference type="InterPro" id="IPR036388">
    <property type="entry name" value="WH-like_DNA-bd_sf"/>
</dbReference>
<dbReference type="PROSITE" id="PS00374">
    <property type="entry name" value="MGMT"/>
    <property type="match status" value="1"/>
</dbReference>
<comment type="catalytic activity">
    <reaction evidence="8">
        <text>a 6-O-methyl-2'-deoxyguanosine in DNA + L-cysteinyl-[protein] = S-methyl-L-cysteinyl-[protein] + a 2'-deoxyguanosine in DNA</text>
        <dbReference type="Rhea" id="RHEA:24000"/>
        <dbReference type="Rhea" id="RHEA-COMP:10131"/>
        <dbReference type="Rhea" id="RHEA-COMP:10132"/>
        <dbReference type="Rhea" id="RHEA-COMP:11367"/>
        <dbReference type="Rhea" id="RHEA-COMP:11368"/>
        <dbReference type="ChEBI" id="CHEBI:29950"/>
        <dbReference type="ChEBI" id="CHEBI:82612"/>
        <dbReference type="ChEBI" id="CHEBI:85445"/>
        <dbReference type="ChEBI" id="CHEBI:85448"/>
        <dbReference type="EC" id="2.1.1.63"/>
    </reaction>
</comment>
<dbReference type="Gene3D" id="1.10.10.10">
    <property type="entry name" value="Winged helix-like DNA-binding domain superfamily/Winged helix DNA-binding domain"/>
    <property type="match status" value="1"/>
</dbReference>
<dbReference type="InterPro" id="IPR008332">
    <property type="entry name" value="MethylG_MeTrfase_N"/>
</dbReference>
<dbReference type="Pfam" id="PF01035">
    <property type="entry name" value="DNA_binding_1"/>
    <property type="match status" value="1"/>
</dbReference>
<evidence type="ECO:0000256" key="8">
    <source>
        <dbReference type="ARBA" id="ARBA00049348"/>
    </source>
</evidence>
<dbReference type="InterPro" id="IPR001497">
    <property type="entry name" value="MethylDNA_cys_MeTrfase_AS"/>
</dbReference>
<feature type="domain" description="Methylated-DNA-[protein]-cysteine S-methyltransferase DNA binding" evidence="9">
    <location>
        <begin position="94"/>
        <end position="173"/>
    </location>
</feature>
<dbReference type="PANTHER" id="PTHR10815">
    <property type="entry name" value="METHYLATED-DNA--PROTEIN-CYSTEINE METHYLTRANSFERASE"/>
    <property type="match status" value="1"/>
</dbReference>
<organism evidence="11 12">
    <name type="scientific">Paenibacillus selenitireducens</name>
    <dbReference type="NCBI Taxonomy" id="1324314"/>
    <lineage>
        <taxon>Bacteria</taxon>
        <taxon>Bacillati</taxon>
        <taxon>Bacillota</taxon>
        <taxon>Bacilli</taxon>
        <taxon>Bacillales</taxon>
        <taxon>Paenibacillaceae</taxon>
        <taxon>Paenibacillus</taxon>
    </lineage>
</organism>
<dbReference type="SUPFAM" id="SSF46767">
    <property type="entry name" value="Methylated DNA-protein cysteine methyltransferase, C-terminal domain"/>
    <property type="match status" value="1"/>
</dbReference>
<evidence type="ECO:0000313" key="11">
    <source>
        <dbReference type="EMBL" id="OPA74564.1"/>
    </source>
</evidence>
<dbReference type="InterPro" id="IPR036631">
    <property type="entry name" value="MGMT_N_sf"/>
</dbReference>